<feature type="transmembrane region" description="Helical" evidence="1">
    <location>
        <begin position="30"/>
        <end position="47"/>
    </location>
</feature>
<feature type="transmembrane region" description="Helical" evidence="1">
    <location>
        <begin position="53"/>
        <end position="74"/>
    </location>
</feature>
<protein>
    <submittedName>
        <fullName evidence="2">Uncharacterized protein</fullName>
    </submittedName>
</protein>
<proteinExistence type="predicted"/>
<keyword evidence="1" id="KW-0472">Membrane</keyword>
<sequence length="113" mass="12567">MLNQYCLCRQLTLHIKHSDFMMIIKRYKTFAVPIVVLAVLTIVISFWSGDVSILAGIVQLACVVALLCLVYKLVASLTPAPTEAGTETDEAAVRELAQDYQDILRVYLEVSYG</sequence>
<evidence type="ECO:0000313" key="3">
    <source>
        <dbReference type="Proteomes" id="UP001501337"/>
    </source>
</evidence>
<keyword evidence="1" id="KW-0812">Transmembrane</keyword>
<keyword evidence="3" id="KW-1185">Reference proteome</keyword>
<organism evidence="2 3">
    <name type="scientific">Allohahella marinimesophila</name>
    <dbReference type="NCBI Taxonomy" id="1054972"/>
    <lineage>
        <taxon>Bacteria</taxon>
        <taxon>Pseudomonadati</taxon>
        <taxon>Pseudomonadota</taxon>
        <taxon>Gammaproteobacteria</taxon>
        <taxon>Oceanospirillales</taxon>
        <taxon>Hahellaceae</taxon>
        <taxon>Allohahella</taxon>
    </lineage>
</organism>
<gene>
    <name evidence="2" type="ORF">GCM10022278_11520</name>
</gene>
<keyword evidence="1" id="KW-1133">Transmembrane helix</keyword>
<comment type="caution">
    <text evidence="2">The sequence shown here is derived from an EMBL/GenBank/DDBJ whole genome shotgun (WGS) entry which is preliminary data.</text>
</comment>
<evidence type="ECO:0000256" key="1">
    <source>
        <dbReference type="SAM" id="Phobius"/>
    </source>
</evidence>
<dbReference type="EMBL" id="BAABBO010000007">
    <property type="protein sequence ID" value="GAA3954576.1"/>
    <property type="molecule type" value="Genomic_DNA"/>
</dbReference>
<dbReference type="Proteomes" id="UP001501337">
    <property type="component" value="Unassembled WGS sequence"/>
</dbReference>
<reference evidence="3" key="1">
    <citation type="journal article" date="2019" name="Int. J. Syst. Evol. Microbiol.">
        <title>The Global Catalogue of Microorganisms (GCM) 10K type strain sequencing project: providing services to taxonomists for standard genome sequencing and annotation.</title>
        <authorList>
            <consortium name="The Broad Institute Genomics Platform"/>
            <consortium name="The Broad Institute Genome Sequencing Center for Infectious Disease"/>
            <person name="Wu L."/>
            <person name="Ma J."/>
        </authorList>
    </citation>
    <scope>NUCLEOTIDE SEQUENCE [LARGE SCALE GENOMIC DNA]</scope>
    <source>
        <strain evidence="3">JCM 17555</strain>
    </source>
</reference>
<evidence type="ECO:0000313" key="2">
    <source>
        <dbReference type="EMBL" id="GAA3954576.1"/>
    </source>
</evidence>
<name>A0ABP7NUY5_9GAMM</name>
<accession>A0ABP7NUY5</accession>